<evidence type="ECO:0000313" key="3">
    <source>
        <dbReference type="EMBL" id="KAK4110390.1"/>
    </source>
</evidence>
<evidence type="ECO:0000256" key="1">
    <source>
        <dbReference type="SAM" id="MobiDB-lite"/>
    </source>
</evidence>
<comment type="caution">
    <text evidence="3">The sequence shown here is derived from an EMBL/GenBank/DDBJ whole genome shotgun (WGS) entry which is preliminary data.</text>
</comment>
<dbReference type="GeneID" id="89937899"/>
<reference evidence="3" key="2">
    <citation type="submission" date="2023-05" db="EMBL/GenBank/DDBJ databases">
        <authorList>
            <consortium name="Lawrence Berkeley National Laboratory"/>
            <person name="Steindorff A."/>
            <person name="Hensen N."/>
            <person name="Bonometti L."/>
            <person name="Westerberg I."/>
            <person name="Brannstrom I.O."/>
            <person name="Guillou S."/>
            <person name="Cros-Aarteil S."/>
            <person name="Calhoun S."/>
            <person name="Haridas S."/>
            <person name="Kuo A."/>
            <person name="Mondo S."/>
            <person name="Pangilinan J."/>
            <person name="Riley R."/>
            <person name="Labutti K."/>
            <person name="Andreopoulos B."/>
            <person name="Lipzen A."/>
            <person name="Chen C."/>
            <person name="Yanf M."/>
            <person name="Daum C."/>
            <person name="Ng V."/>
            <person name="Clum A."/>
            <person name="Ohm R."/>
            <person name="Martin F."/>
            <person name="Silar P."/>
            <person name="Natvig D."/>
            <person name="Lalanne C."/>
            <person name="Gautier V."/>
            <person name="Ament-Velasquez S.L."/>
            <person name="Kruys A."/>
            <person name="Hutchinson M.I."/>
            <person name="Powell A.J."/>
            <person name="Barry K."/>
            <person name="Miller A.N."/>
            <person name="Grigoriev I.V."/>
            <person name="Debuchy R."/>
            <person name="Gladieux P."/>
            <person name="Thoren M.H."/>
            <person name="Johannesson H."/>
        </authorList>
    </citation>
    <scope>NUCLEOTIDE SEQUENCE</scope>
    <source>
        <strain evidence="3">CBS 508.74</strain>
    </source>
</reference>
<gene>
    <name evidence="3" type="ORF">N656DRAFT_770412</name>
</gene>
<dbReference type="RefSeq" id="XP_064667960.1">
    <property type="nucleotide sequence ID" value="XM_064813774.1"/>
</dbReference>
<dbReference type="EMBL" id="MU853351">
    <property type="protein sequence ID" value="KAK4110390.1"/>
    <property type="molecule type" value="Genomic_DNA"/>
</dbReference>
<name>A0AAN6QMN7_9PEZI</name>
<sequence>MDASQAQHQDGDPPEGWEQHKEAITRFYLEEDLPIAEVMKRMEREYGFYANRRQYLYRFLNWGIKKNIRAEIMIFIAITRERRLNEQGKRTAFVYNGREVDEAKIDRFVRERFNGRDLNQMPLDQRTKQQLQPDSYTPHPP</sequence>
<keyword evidence="4" id="KW-1185">Reference proteome</keyword>
<reference evidence="3" key="1">
    <citation type="journal article" date="2023" name="Mol. Phylogenet. Evol.">
        <title>Genome-scale phylogeny and comparative genomics of the fungal order Sordariales.</title>
        <authorList>
            <person name="Hensen N."/>
            <person name="Bonometti L."/>
            <person name="Westerberg I."/>
            <person name="Brannstrom I.O."/>
            <person name="Guillou S."/>
            <person name="Cros-Aarteil S."/>
            <person name="Calhoun S."/>
            <person name="Haridas S."/>
            <person name="Kuo A."/>
            <person name="Mondo S."/>
            <person name="Pangilinan J."/>
            <person name="Riley R."/>
            <person name="LaButti K."/>
            <person name="Andreopoulos B."/>
            <person name="Lipzen A."/>
            <person name="Chen C."/>
            <person name="Yan M."/>
            <person name="Daum C."/>
            <person name="Ng V."/>
            <person name="Clum A."/>
            <person name="Steindorff A."/>
            <person name="Ohm R.A."/>
            <person name="Martin F."/>
            <person name="Silar P."/>
            <person name="Natvig D.O."/>
            <person name="Lalanne C."/>
            <person name="Gautier V."/>
            <person name="Ament-Velasquez S.L."/>
            <person name="Kruys A."/>
            <person name="Hutchinson M.I."/>
            <person name="Powell A.J."/>
            <person name="Barry K."/>
            <person name="Miller A.N."/>
            <person name="Grigoriev I.V."/>
            <person name="Debuchy R."/>
            <person name="Gladieux P."/>
            <person name="Hiltunen Thoren M."/>
            <person name="Johannesson H."/>
        </authorList>
    </citation>
    <scope>NUCLEOTIDE SEQUENCE</scope>
    <source>
        <strain evidence="3">CBS 508.74</strain>
    </source>
</reference>
<dbReference type="Pfam" id="PF14420">
    <property type="entry name" value="Clr5"/>
    <property type="match status" value="1"/>
</dbReference>
<dbReference type="PANTHER" id="PTHR38788">
    <property type="entry name" value="CLR5 DOMAIN-CONTAINING PROTEIN"/>
    <property type="match status" value="1"/>
</dbReference>
<evidence type="ECO:0000259" key="2">
    <source>
        <dbReference type="Pfam" id="PF14420"/>
    </source>
</evidence>
<evidence type="ECO:0000313" key="4">
    <source>
        <dbReference type="Proteomes" id="UP001302812"/>
    </source>
</evidence>
<proteinExistence type="predicted"/>
<protein>
    <recommendedName>
        <fullName evidence="2">Clr5 domain-containing protein</fullName>
    </recommendedName>
</protein>
<dbReference type="Proteomes" id="UP001302812">
    <property type="component" value="Unassembled WGS sequence"/>
</dbReference>
<dbReference type="InterPro" id="IPR025676">
    <property type="entry name" value="Clr5_dom"/>
</dbReference>
<organism evidence="3 4">
    <name type="scientific">Canariomyces notabilis</name>
    <dbReference type="NCBI Taxonomy" id="2074819"/>
    <lineage>
        <taxon>Eukaryota</taxon>
        <taxon>Fungi</taxon>
        <taxon>Dikarya</taxon>
        <taxon>Ascomycota</taxon>
        <taxon>Pezizomycotina</taxon>
        <taxon>Sordariomycetes</taxon>
        <taxon>Sordariomycetidae</taxon>
        <taxon>Sordariales</taxon>
        <taxon>Chaetomiaceae</taxon>
        <taxon>Canariomyces</taxon>
    </lineage>
</organism>
<dbReference type="AlphaFoldDB" id="A0AAN6QMN7"/>
<accession>A0AAN6QMN7</accession>
<feature type="domain" description="Clr5" evidence="2">
    <location>
        <begin position="14"/>
        <end position="66"/>
    </location>
</feature>
<feature type="region of interest" description="Disordered" evidence="1">
    <location>
        <begin position="119"/>
        <end position="141"/>
    </location>
</feature>
<dbReference type="PANTHER" id="PTHR38788:SF3">
    <property type="entry name" value="CLR5 DOMAIN-CONTAINING PROTEIN"/>
    <property type="match status" value="1"/>
</dbReference>